<evidence type="ECO:0000313" key="2">
    <source>
        <dbReference type="EMBL" id="MDF8263264.1"/>
    </source>
</evidence>
<dbReference type="PIRSF" id="PIRSF021603">
    <property type="entry name" value="UCP21603_acetyltransf"/>
    <property type="match status" value="1"/>
</dbReference>
<dbReference type="Pfam" id="PF13312">
    <property type="entry name" value="DUF4081"/>
    <property type="match status" value="1"/>
</dbReference>
<reference evidence="2 3" key="1">
    <citation type="submission" date="2023-03" db="EMBL/GenBank/DDBJ databases">
        <title>YIM 133296 draft genome.</title>
        <authorList>
            <person name="Xiong L."/>
        </authorList>
    </citation>
    <scope>NUCLEOTIDE SEQUENCE [LARGE SCALE GENOMIC DNA]</scope>
    <source>
        <strain evidence="2 3">YIM 133296</strain>
    </source>
</reference>
<dbReference type="EC" id="2.3.1.-" evidence="2"/>
<feature type="domain" description="N-acetyltransferase" evidence="1">
    <location>
        <begin position="140"/>
        <end position="280"/>
    </location>
</feature>
<dbReference type="Proteomes" id="UP001528912">
    <property type="component" value="Unassembled WGS sequence"/>
</dbReference>
<dbReference type="GO" id="GO:0016746">
    <property type="term" value="F:acyltransferase activity"/>
    <property type="evidence" value="ECO:0007669"/>
    <property type="project" value="UniProtKB-KW"/>
</dbReference>
<dbReference type="InterPro" id="IPR000182">
    <property type="entry name" value="GNAT_dom"/>
</dbReference>
<name>A0ABT6C2T8_9MICO</name>
<dbReference type="CDD" id="cd04301">
    <property type="entry name" value="NAT_SF"/>
    <property type="match status" value="1"/>
</dbReference>
<dbReference type="InterPro" id="IPR016181">
    <property type="entry name" value="Acyl_CoA_acyltransferase"/>
</dbReference>
<dbReference type="SUPFAM" id="SSF55729">
    <property type="entry name" value="Acyl-CoA N-acyltransferases (Nat)"/>
    <property type="match status" value="1"/>
</dbReference>
<keyword evidence="2" id="KW-0808">Transferase</keyword>
<organism evidence="2 3">
    <name type="scientific">Luteipulveratus flavus</name>
    <dbReference type="NCBI Taxonomy" id="3031728"/>
    <lineage>
        <taxon>Bacteria</taxon>
        <taxon>Bacillati</taxon>
        <taxon>Actinomycetota</taxon>
        <taxon>Actinomycetes</taxon>
        <taxon>Micrococcales</taxon>
        <taxon>Dermacoccaceae</taxon>
        <taxon>Luteipulveratus</taxon>
    </lineage>
</organism>
<protein>
    <submittedName>
        <fullName evidence="2">GNAT family N-acetyltransferase</fullName>
        <ecNumber evidence="2">2.3.1.-</ecNumber>
    </submittedName>
</protein>
<evidence type="ECO:0000259" key="1">
    <source>
        <dbReference type="PROSITE" id="PS51186"/>
    </source>
</evidence>
<dbReference type="PANTHER" id="PTHR43072:SF54">
    <property type="entry name" value="GCN5-RELATED N-ACETYLTRANSFERASE"/>
    <property type="match status" value="1"/>
</dbReference>
<dbReference type="PANTHER" id="PTHR43072">
    <property type="entry name" value="N-ACETYLTRANSFERASE"/>
    <property type="match status" value="1"/>
</dbReference>
<gene>
    <name evidence="2" type="ORF">P4R38_03250</name>
</gene>
<evidence type="ECO:0000313" key="3">
    <source>
        <dbReference type="Proteomes" id="UP001528912"/>
    </source>
</evidence>
<comment type="caution">
    <text evidence="2">The sequence shown here is derived from an EMBL/GenBank/DDBJ whole genome shotgun (WGS) entry which is preliminary data.</text>
</comment>
<dbReference type="PROSITE" id="PS51186">
    <property type="entry name" value="GNAT"/>
    <property type="match status" value="1"/>
</dbReference>
<dbReference type="Gene3D" id="3.40.630.30">
    <property type="match status" value="1"/>
</dbReference>
<keyword evidence="3" id="KW-1185">Reference proteome</keyword>
<keyword evidence="2" id="KW-0012">Acyltransferase</keyword>
<dbReference type="InterPro" id="IPR016794">
    <property type="entry name" value="UCP21603_acetyltransf"/>
</dbReference>
<sequence length="280" mass="30333">MLRTFGATRTLGTSDLDRVLRLCAQDPMANVFVAARVQEGGVGFGSSLLGIEDGGRLKSVCWVSANVVPVACDEAALDAFAGRLRRQRRRVSSVFGDATQVLGLWERLERHWGEPRSLRSDQPMMAARTRPADEGRPLDPRVRRARPDEIDLVLPASAAMFTEEIGYPPYVGSDRDYRSLVAALIRAGHTYVVVEDGRVIFKADIGSLAGGVAQIQGVWVAPDVRGQGIAAPAMCSVVQHIMEHVAPVVTLYVNAYNEPALRAYAGSGFTQVGRFATVIL</sequence>
<dbReference type="Pfam" id="PF00583">
    <property type="entry name" value="Acetyltransf_1"/>
    <property type="match status" value="1"/>
</dbReference>
<dbReference type="InterPro" id="IPR025289">
    <property type="entry name" value="DUF4081"/>
</dbReference>
<proteinExistence type="predicted"/>
<dbReference type="EMBL" id="JAROAV010000010">
    <property type="protein sequence ID" value="MDF8263264.1"/>
    <property type="molecule type" value="Genomic_DNA"/>
</dbReference>
<accession>A0ABT6C2T8</accession>
<dbReference type="RefSeq" id="WP_277191028.1">
    <property type="nucleotide sequence ID" value="NZ_JAROAV010000010.1"/>
</dbReference>